<dbReference type="InterPro" id="IPR023299">
    <property type="entry name" value="ATPase_P-typ_cyto_dom_N"/>
</dbReference>
<dbReference type="Pfam" id="PF00403">
    <property type="entry name" value="HMA"/>
    <property type="match status" value="1"/>
</dbReference>
<proteinExistence type="inferred from homology"/>
<dbReference type="Gene3D" id="3.30.70.100">
    <property type="match status" value="1"/>
</dbReference>
<feature type="domain" description="HMA" evidence="18">
    <location>
        <begin position="3"/>
        <end position="68"/>
    </location>
</feature>
<dbReference type="RefSeq" id="WP_111738147.1">
    <property type="nucleotide sequence ID" value="NZ_AABUZP020000024.1"/>
</dbReference>
<keyword evidence="6 17" id="KW-0812">Transmembrane</keyword>
<dbReference type="GO" id="GO:0043682">
    <property type="term" value="F:P-type divalent copper transporter activity"/>
    <property type="evidence" value="ECO:0007669"/>
    <property type="project" value="UniProtKB-EC"/>
</dbReference>
<name>A0A5L4M7F7_CAMFE</name>
<dbReference type="SFLD" id="SFLDS00003">
    <property type="entry name" value="Haloacid_Dehalogenase"/>
    <property type="match status" value="1"/>
</dbReference>
<dbReference type="InterPro" id="IPR036163">
    <property type="entry name" value="HMA_dom_sf"/>
</dbReference>
<dbReference type="PROSITE" id="PS00154">
    <property type="entry name" value="ATPASE_E1_E2"/>
    <property type="match status" value="1"/>
</dbReference>
<keyword evidence="12 17" id="KW-0472">Membrane</keyword>
<evidence type="ECO:0000256" key="3">
    <source>
        <dbReference type="ARBA" id="ARBA00006024"/>
    </source>
</evidence>
<evidence type="ECO:0000256" key="11">
    <source>
        <dbReference type="ARBA" id="ARBA00022989"/>
    </source>
</evidence>
<dbReference type="Gene3D" id="3.40.50.1000">
    <property type="entry name" value="HAD superfamily/HAD-like"/>
    <property type="match status" value="1"/>
</dbReference>
<dbReference type="Gene3D" id="2.70.150.10">
    <property type="entry name" value="Calcium-transporting ATPase, cytoplasmic transduction domain A"/>
    <property type="match status" value="1"/>
</dbReference>
<dbReference type="PRINTS" id="PR00943">
    <property type="entry name" value="CUATPASE"/>
</dbReference>
<evidence type="ECO:0000256" key="16">
    <source>
        <dbReference type="ARBA" id="ARBA00047424"/>
    </source>
</evidence>
<dbReference type="InterPro" id="IPR006121">
    <property type="entry name" value="HMA_dom"/>
</dbReference>
<dbReference type="PRINTS" id="PR00119">
    <property type="entry name" value="CATATPASE"/>
</dbReference>
<dbReference type="SUPFAM" id="SSF81665">
    <property type="entry name" value="Calcium ATPase, transmembrane domain M"/>
    <property type="match status" value="1"/>
</dbReference>
<dbReference type="GO" id="GO:0012505">
    <property type="term" value="C:endomembrane system"/>
    <property type="evidence" value="ECO:0007669"/>
    <property type="project" value="UniProtKB-SubCell"/>
</dbReference>
<dbReference type="AlphaFoldDB" id="A0A5L4M7F7"/>
<evidence type="ECO:0000256" key="9">
    <source>
        <dbReference type="ARBA" id="ARBA00022840"/>
    </source>
</evidence>
<evidence type="ECO:0000259" key="18">
    <source>
        <dbReference type="PROSITE" id="PS50846"/>
    </source>
</evidence>
<dbReference type="EMBL" id="AACCXM010000002">
    <property type="protein sequence ID" value="EAK0468573.1"/>
    <property type="molecule type" value="Genomic_DNA"/>
</dbReference>
<dbReference type="CDD" id="cd00371">
    <property type="entry name" value="HMA"/>
    <property type="match status" value="1"/>
</dbReference>
<dbReference type="PANTHER" id="PTHR43520:SF8">
    <property type="entry name" value="P-TYPE CU(+) TRANSPORTER"/>
    <property type="match status" value="1"/>
</dbReference>
<evidence type="ECO:0000313" key="20">
    <source>
        <dbReference type="EMBL" id="EAK0468573.1"/>
    </source>
</evidence>
<comment type="function">
    <text evidence="13">Probably involved in copper export.</text>
</comment>
<dbReference type="SFLD" id="SFLDF00027">
    <property type="entry name" value="p-type_atpase"/>
    <property type="match status" value="1"/>
</dbReference>
<dbReference type="GO" id="GO:0005507">
    <property type="term" value="F:copper ion binding"/>
    <property type="evidence" value="ECO:0007669"/>
    <property type="project" value="TreeGrafter"/>
</dbReference>
<evidence type="ECO:0000256" key="14">
    <source>
        <dbReference type="ARBA" id="ARBA00038904"/>
    </source>
</evidence>
<dbReference type="Gene3D" id="3.40.1110.10">
    <property type="entry name" value="Calcium-transporting ATPase, cytoplasmic domain N"/>
    <property type="match status" value="1"/>
</dbReference>
<dbReference type="InterPro" id="IPR008250">
    <property type="entry name" value="ATPase_P-typ_transduc_dom_A_sf"/>
</dbReference>
<dbReference type="GO" id="GO:0005886">
    <property type="term" value="C:plasma membrane"/>
    <property type="evidence" value="ECO:0007669"/>
    <property type="project" value="UniProtKB-SubCell"/>
</dbReference>
<evidence type="ECO:0000256" key="8">
    <source>
        <dbReference type="ARBA" id="ARBA00022741"/>
    </source>
</evidence>
<feature type="transmembrane region" description="Helical" evidence="17">
    <location>
        <begin position="331"/>
        <end position="353"/>
    </location>
</feature>
<dbReference type="InterPro" id="IPR044492">
    <property type="entry name" value="P_typ_ATPase_HD_dom"/>
</dbReference>
<feature type="transmembrane region" description="Helical" evidence="17">
    <location>
        <begin position="359"/>
        <end position="384"/>
    </location>
</feature>
<dbReference type="SFLD" id="SFLDG00002">
    <property type="entry name" value="C1.7:_P-type_atpase_like"/>
    <property type="match status" value="1"/>
</dbReference>
<dbReference type="InterPro" id="IPR023214">
    <property type="entry name" value="HAD_sf"/>
</dbReference>
<dbReference type="InterPro" id="IPR036412">
    <property type="entry name" value="HAD-like_sf"/>
</dbReference>
<evidence type="ECO:0000256" key="10">
    <source>
        <dbReference type="ARBA" id="ARBA00022967"/>
    </source>
</evidence>
<dbReference type="InterPro" id="IPR059000">
    <property type="entry name" value="ATPase_P-type_domA"/>
</dbReference>
<dbReference type="SUPFAM" id="SSF55008">
    <property type="entry name" value="HMA, heavy metal-associated domain"/>
    <property type="match status" value="1"/>
</dbReference>
<dbReference type="FunFam" id="3.30.70.100:FF:000001">
    <property type="entry name" value="ATPase copper transporting beta"/>
    <property type="match status" value="1"/>
</dbReference>
<keyword evidence="10" id="KW-1278">Translocase</keyword>
<comment type="subcellular location">
    <subcellularLocation>
        <location evidence="2 17">Cell membrane</location>
    </subcellularLocation>
    <subcellularLocation>
        <location evidence="1">Endomembrane system</location>
        <topology evidence="1">Multi-pass membrane protein</topology>
    </subcellularLocation>
</comment>
<comment type="similarity">
    <text evidence="3 17">Belongs to the cation transport ATPase (P-type) (TC 3.A.3) family. Type IB subfamily.</text>
</comment>
<dbReference type="FunFam" id="2.70.150.10:FF:000002">
    <property type="entry name" value="Copper-transporting ATPase 1, putative"/>
    <property type="match status" value="1"/>
</dbReference>
<dbReference type="CDD" id="cd02094">
    <property type="entry name" value="P-type_ATPase_Cu-like"/>
    <property type="match status" value="1"/>
</dbReference>
<feature type="transmembrane region" description="Helical" evidence="17">
    <location>
        <begin position="665"/>
        <end position="687"/>
    </location>
</feature>
<evidence type="ECO:0000256" key="5">
    <source>
        <dbReference type="ARBA" id="ARBA00022553"/>
    </source>
</evidence>
<dbReference type="InterPro" id="IPR001757">
    <property type="entry name" value="P_typ_ATPase"/>
</dbReference>
<evidence type="ECO:0000313" key="19">
    <source>
        <dbReference type="EMBL" id="EAI5408446.1"/>
    </source>
</evidence>
<keyword evidence="5" id="KW-0597">Phosphoprotein</keyword>
<dbReference type="PANTHER" id="PTHR43520">
    <property type="entry name" value="ATP7, ISOFORM B"/>
    <property type="match status" value="1"/>
</dbReference>
<keyword evidence="8 17" id="KW-0547">Nucleotide-binding</keyword>
<feature type="transmembrane region" description="Helical" evidence="17">
    <location>
        <begin position="177"/>
        <end position="196"/>
    </location>
</feature>
<dbReference type="NCBIfam" id="TIGR01511">
    <property type="entry name" value="ATPase-IB1_Cu"/>
    <property type="match status" value="1"/>
</dbReference>
<evidence type="ECO:0000256" key="17">
    <source>
        <dbReference type="RuleBase" id="RU362081"/>
    </source>
</evidence>
<comment type="catalytic activity">
    <reaction evidence="16">
        <text>Cu(2+)(in) + ATP + H2O = Cu(2+)(out) + ADP + phosphate + H(+)</text>
        <dbReference type="Rhea" id="RHEA:10376"/>
        <dbReference type="ChEBI" id="CHEBI:15377"/>
        <dbReference type="ChEBI" id="CHEBI:15378"/>
        <dbReference type="ChEBI" id="CHEBI:29036"/>
        <dbReference type="ChEBI" id="CHEBI:30616"/>
        <dbReference type="ChEBI" id="CHEBI:43474"/>
        <dbReference type="ChEBI" id="CHEBI:456216"/>
        <dbReference type="EC" id="7.2.2.9"/>
    </reaction>
</comment>
<feature type="transmembrane region" description="Helical" evidence="17">
    <location>
        <begin position="113"/>
        <end position="132"/>
    </location>
</feature>
<dbReference type="InterPro" id="IPR018303">
    <property type="entry name" value="ATPase_P-typ_P_site"/>
</dbReference>
<dbReference type="GO" id="GO:0055070">
    <property type="term" value="P:copper ion homeostasis"/>
    <property type="evidence" value="ECO:0007669"/>
    <property type="project" value="TreeGrafter"/>
</dbReference>
<dbReference type="GO" id="GO:0016887">
    <property type="term" value="F:ATP hydrolysis activity"/>
    <property type="evidence" value="ECO:0007669"/>
    <property type="project" value="InterPro"/>
</dbReference>
<dbReference type="PROSITE" id="PS01229">
    <property type="entry name" value="COF_2"/>
    <property type="match status" value="1"/>
</dbReference>
<keyword evidence="17" id="KW-1003">Cell membrane</keyword>
<comment type="caution">
    <text evidence="20">The sequence shown here is derived from an EMBL/GenBank/DDBJ whole genome shotgun (WGS) entry which is preliminary data.</text>
</comment>
<evidence type="ECO:0000256" key="1">
    <source>
        <dbReference type="ARBA" id="ARBA00004127"/>
    </source>
</evidence>
<evidence type="ECO:0000256" key="4">
    <source>
        <dbReference type="ARBA" id="ARBA00022448"/>
    </source>
</evidence>
<evidence type="ECO:0000256" key="13">
    <source>
        <dbReference type="ARBA" id="ARBA00037143"/>
    </source>
</evidence>
<gene>
    <name evidence="20" type="ORF">AAH24_04195</name>
    <name evidence="19" type="ORF">BVH53_07000</name>
</gene>
<dbReference type="EMBL" id="AABQDW010000012">
    <property type="protein sequence ID" value="EAI5408446.1"/>
    <property type="molecule type" value="Genomic_DNA"/>
</dbReference>
<evidence type="ECO:0000256" key="7">
    <source>
        <dbReference type="ARBA" id="ARBA00022723"/>
    </source>
</evidence>
<dbReference type="Pfam" id="PF00702">
    <property type="entry name" value="Hydrolase"/>
    <property type="match status" value="1"/>
</dbReference>
<dbReference type="Proteomes" id="UP000557842">
    <property type="component" value="Unassembled WGS sequence"/>
</dbReference>
<dbReference type="PROSITE" id="PS50846">
    <property type="entry name" value="HMA_2"/>
    <property type="match status" value="1"/>
</dbReference>
<evidence type="ECO:0000313" key="21">
    <source>
        <dbReference type="Proteomes" id="UP000557842"/>
    </source>
</evidence>
<dbReference type="EC" id="7.2.2.9" evidence="14"/>
<dbReference type="SUPFAM" id="SSF81653">
    <property type="entry name" value="Calcium ATPase, transduction domain A"/>
    <property type="match status" value="1"/>
</dbReference>
<dbReference type="SUPFAM" id="SSF56784">
    <property type="entry name" value="HAD-like"/>
    <property type="match status" value="1"/>
</dbReference>
<dbReference type="Pfam" id="PF00122">
    <property type="entry name" value="E1-E2_ATPase"/>
    <property type="match status" value="1"/>
</dbReference>
<accession>A0A5L4M7F7</accession>
<organism evidence="20">
    <name type="scientific">Campylobacter fetus</name>
    <dbReference type="NCBI Taxonomy" id="196"/>
    <lineage>
        <taxon>Bacteria</taxon>
        <taxon>Pseudomonadati</taxon>
        <taxon>Campylobacterota</taxon>
        <taxon>Epsilonproteobacteria</taxon>
        <taxon>Campylobacterales</taxon>
        <taxon>Campylobacteraceae</taxon>
        <taxon>Campylobacter</taxon>
    </lineage>
</organism>
<dbReference type="NCBIfam" id="TIGR01525">
    <property type="entry name" value="ATPase-IB_hvy"/>
    <property type="match status" value="1"/>
</dbReference>
<evidence type="ECO:0000256" key="6">
    <source>
        <dbReference type="ARBA" id="ARBA00022692"/>
    </source>
</evidence>
<dbReference type="InterPro" id="IPR027256">
    <property type="entry name" value="P-typ_ATPase_IB"/>
</dbReference>
<sequence>MANSVKLNITGMTCVNCANAIEKSTKKLDGVISSKVSFAESSAVFEIDDNSRLETIKSKIKKLGYGIVANYDELEAVKQKEVLNLKNKLIIAAIFSTVTMALEMTGQDNFFKSLFLLLLTSIVIFYCGVGFYKHAISSLKNRNYDMNVLIFLGTLMAYLYSIFTFIIPEAIPQNMRYLYFSGASMIITFVLLGKFLEERSKIKAGNYLKTLMDLSPKTALILTKDGSSVSIPTSELKIGDIVVVKNGYNIPCDGIIVNGGAEIDTGALTGESLPVYKSVGDNVNAGTLNTNGYINIKVTKRDSDSLLSQILNLLANASSQKMPISRLADRVANIFVPSVISISIATFLIWTMLDTPTRGILAAISVLIISCPCALGLATPIAIISGISVGAKNGILIKNPEVMEVMKDIKYAVFDKTGTLTKGEISVINTNLNSDDLKIAINAEALSEHPISKAIVRYDPDKVDKSLSFEFKNIPGMGIDANNGEILIGNIKLLNSFDIDISSEHLNEINKILDSGFGIVLVAINKQYKGYITLSDTIKDDAKQSIKEIKDLGIIPVMLTGDNEKTALVVAKELEIDKVMAGVLPDGKFEIINSLKQDGSKVIFIGDGINDAPPLKAADIGIAMSSGSDIAKDVGDIILIKNDLKSVLFSINLATNTMKVIKENLAWASIYNILCIPVAAGVLYPFFGLLLTPMYAALAMSISSVSVVLNSLRLRIMKF</sequence>
<protein>
    <recommendedName>
        <fullName evidence="15">Copper-transporting ATPase</fullName>
        <ecNumber evidence="14">7.2.2.9</ecNumber>
    </recommendedName>
</protein>
<reference evidence="20 21" key="1">
    <citation type="submission" date="2018-05" db="EMBL/GenBank/DDBJ databases">
        <authorList>
            <consortium name="PulseNet: The National Subtyping Network for Foodborne Disease Surveillance"/>
            <person name="Tarr C.L."/>
            <person name="Trees E."/>
            <person name="Katz L.S."/>
            <person name="Carleton-Romer H.A."/>
            <person name="Stroika S."/>
            <person name="Kucerova Z."/>
            <person name="Roache K.F."/>
            <person name="Sabol A.L."/>
            <person name="Besser J."/>
            <person name="Gerner-Smidt P."/>
        </authorList>
    </citation>
    <scope>NUCLEOTIDE SEQUENCE</scope>
    <source>
        <strain evidence="19 21">2016D-0221</strain>
        <strain evidence="20">D4313</strain>
    </source>
</reference>
<keyword evidence="9 17" id="KW-0067">ATP-binding</keyword>
<feature type="transmembrane region" description="Helical" evidence="17">
    <location>
        <begin position="144"/>
        <end position="171"/>
    </location>
</feature>
<evidence type="ECO:0000256" key="15">
    <source>
        <dbReference type="ARBA" id="ARBA00040690"/>
    </source>
</evidence>
<keyword evidence="11 17" id="KW-1133">Transmembrane helix</keyword>
<feature type="transmembrane region" description="Helical" evidence="17">
    <location>
        <begin position="693"/>
        <end position="712"/>
    </location>
</feature>
<dbReference type="NCBIfam" id="TIGR01494">
    <property type="entry name" value="ATPase_P-type"/>
    <property type="match status" value="1"/>
</dbReference>
<evidence type="ECO:0000256" key="2">
    <source>
        <dbReference type="ARBA" id="ARBA00004236"/>
    </source>
</evidence>
<keyword evidence="4" id="KW-0813">Transport</keyword>
<evidence type="ECO:0000256" key="12">
    <source>
        <dbReference type="ARBA" id="ARBA00023136"/>
    </source>
</evidence>
<dbReference type="InterPro" id="IPR023298">
    <property type="entry name" value="ATPase_P-typ_TM_dom_sf"/>
</dbReference>
<feature type="transmembrane region" description="Helical" evidence="17">
    <location>
        <begin position="89"/>
        <end position="107"/>
    </location>
</feature>
<keyword evidence="7 17" id="KW-0479">Metal-binding</keyword>
<dbReference type="GO" id="GO:0005524">
    <property type="term" value="F:ATP binding"/>
    <property type="evidence" value="ECO:0007669"/>
    <property type="project" value="UniProtKB-UniRule"/>
</dbReference>